<dbReference type="AlphaFoldDB" id="A0L9N9"/>
<evidence type="ECO:0000313" key="2">
    <source>
        <dbReference type="Proteomes" id="UP000002586"/>
    </source>
</evidence>
<dbReference type="RefSeq" id="WP_011713810.1">
    <property type="nucleotide sequence ID" value="NC_008576.1"/>
</dbReference>
<gene>
    <name evidence="1" type="ordered locus">Mmc1_2181</name>
</gene>
<dbReference type="InterPro" id="IPR010836">
    <property type="entry name" value="SapC"/>
</dbReference>
<organism evidence="1 2">
    <name type="scientific">Magnetococcus marinus (strain ATCC BAA-1437 / JCM 17883 / MC-1)</name>
    <dbReference type="NCBI Taxonomy" id="156889"/>
    <lineage>
        <taxon>Bacteria</taxon>
        <taxon>Pseudomonadati</taxon>
        <taxon>Pseudomonadota</taxon>
        <taxon>Magnetococcia</taxon>
        <taxon>Magnetococcales</taxon>
        <taxon>Magnetococcaceae</taxon>
        <taxon>Magnetococcus</taxon>
    </lineage>
</organism>
<proteinExistence type="predicted"/>
<protein>
    <submittedName>
        <fullName evidence="1">SapC family protein</fullName>
    </submittedName>
</protein>
<dbReference type="eggNOG" id="COG1262">
    <property type="taxonomic scope" value="Bacteria"/>
</dbReference>
<dbReference type="DNASU" id="4483014"/>
<name>A0L9N9_MAGMM</name>
<dbReference type="HOGENOM" id="CLU_074824_1_1_5"/>
<accession>A0L9N9</accession>
<evidence type="ECO:0000313" key="1">
    <source>
        <dbReference type="EMBL" id="ABK44682.1"/>
    </source>
</evidence>
<dbReference type="STRING" id="156889.Mmc1_2181"/>
<reference evidence="1 2" key="2">
    <citation type="journal article" date="2012" name="Int. J. Syst. Evol. Microbiol.">
        <title>Magnetococcus marinus gen. nov., sp. nov., a marine, magnetotactic bacterium that represents a novel lineage (Magnetococcaceae fam. nov.; Magnetococcales ord. nov.) at the base of the Alphaproteobacteria.</title>
        <authorList>
            <person name="Bazylinski D.A."/>
            <person name="Williams T.J."/>
            <person name="Lefevre C.T."/>
            <person name="Berg R.J."/>
            <person name="Zhang C.L."/>
            <person name="Bowser S.S."/>
            <person name="Dean A.J."/>
            <person name="Beveridge T.J."/>
        </authorList>
    </citation>
    <scope>NUCLEOTIDE SEQUENCE [LARGE SCALE GENOMIC DNA]</scope>
    <source>
        <strain evidence="2">ATCC BAA-1437 / JCM 17883 / MC-1</strain>
    </source>
</reference>
<dbReference type="EMBL" id="CP000471">
    <property type="protein sequence ID" value="ABK44682.1"/>
    <property type="molecule type" value="Genomic_DNA"/>
</dbReference>
<keyword evidence="2" id="KW-1185">Reference proteome</keyword>
<dbReference type="KEGG" id="mgm:Mmc1_2181"/>
<reference evidence="2" key="1">
    <citation type="journal article" date="2009" name="Appl. Environ. Microbiol.">
        <title>Complete genome sequence of the chemolithoautotrophic marine magnetotactic coccus strain MC-1.</title>
        <authorList>
            <person name="Schubbe S."/>
            <person name="Williams T.J."/>
            <person name="Xie G."/>
            <person name="Kiss H.E."/>
            <person name="Brettin T.S."/>
            <person name="Martinez D."/>
            <person name="Ross C.A."/>
            <person name="Schuler D."/>
            <person name="Cox B.L."/>
            <person name="Nealson K.H."/>
            <person name="Bazylinski D.A."/>
        </authorList>
    </citation>
    <scope>NUCLEOTIDE SEQUENCE [LARGE SCALE GENOMIC DNA]</scope>
    <source>
        <strain evidence="2">ATCC BAA-1437 / JCM 17883 / MC-1</strain>
    </source>
</reference>
<dbReference type="Pfam" id="PF07277">
    <property type="entry name" value="SapC"/>
    <property type="match status" value="1"/>
</dbReference>
<dbReference type="Proteomes" id="UP000002586">
    <property type="component" value="Chromosome"/>
</dbReference>
<sequence>MAQALYANVAVVNSKEHKDLKIKPINHFRYAAKIQSCPISDIEFFPCSLSHPIMFAKAEDGKIVPLALMGLERETNQFVSSEGVWKEGEYMPAFLRRYPFIMVRDPENTRMVVGLDMDAEGVNRDEGRELFDEKSEASEFAKSAMKFLTDFQEAFDRTQNFLAKMSELELFDDAVFNWEFKGVTSSFGGFMRIDEKKLDELDDETLLALTRSGHYKLIVAHLVSLRRFQRLVDWKMRPAS</sequence>
<dbReference type="OrthoDB" id="9806524at2"/>